<dbReference type="PANTHER" id="PTHR35603:SF2">
    <property type="entry name" value="OUTER MEMBRANE LIPOPROTEIN"/>
    <property type="match status" value="1"/>
</dbReference>
<dbReference type="PANTHER" id="PTHR35603">
    <property type="match status" value="1"/>
</dbReference>
<name>A0ABX8ZBL8_9NEIS</name>
<dbReference type="Pfam" id="PF05433">
    <property type="entry name" value="Rick_17kDa_Anti"/>
    <property type="match status" value="1"/>
</dbReference>
<sequence length="251" mass="26868">MFYSKLTFVMTGFLIVTAAQASSLKADSAHIESSYKSDLKVCLEFDKSEQPACKKDAAAQKKKEYQNLWGKYQGNDSQPSYTGDLSSQKKQIESDYQAMLAMCKELDAANQSACKTKATNHKKAALKTAMNAPASDDKKACATCGVVSHVNVVDKPGEGTWMGKIGGAAVGVGLGSLVGKGTGRTVAMVAGGLGGAYAGNKVEGKMNEKKYYEVTVKLDDGTTQGVTFEDSNHGFKQGDKVRFENKQLTKR</sequence>
<dbReference type="Proteomes" id="UP000825679">
    <property type="component" value="Chromosome"/>
</dbReference>
<evidence type="ECO:0000256" key="1">
    <source>
        <dbReference type="ARBA" id="ARBA00004370"/>
    </source>
</evidence>
<evidence type="ECO:0000313" key="5">
    <source>
        <dbReference type="EMBL" id="QZA78719.1"/>
    </source>
</evidence>
<evidence type="ECO:0000259" key="4">
    <source>
        <dbReference type="Pfam" id="PF05433"/>
    </source>
</evidence>
<evidence type="ECO:0000256" key="3">
    <source>
        <dbReference type="SAM" id="SignalP"/>
    </source>
</evidence>
<proteinExistence type="predicted"/>
<evidence type="ECO:0000256" key="2">
    <source>
        <dbReference type="ARBA" id="ARBA00023136"/>
    </source>
</evidence>
<feature type="chain" id="PRO_5046720275" evidence="3">
    <location>
        <begin position="22"/>
        <end position="251"/>
    </location>
</feature>
<dbReference type="InterPro" id="IPR008816">
    <property type="entry name" value="Gly_zipper_2TM_dom"/>
</dbReference>
<evidence type="ECO:0000313" key="6">
    <source>
        <dbReference type="Proteomes" id="UP000825679"/>
    </source>
</evidence>
<keyword evidence="3" id="KW-0732">Signal</keyword>
<dbReference type="RefSeq" id="WP_221007241.1">
    <property type="nucleotide sequence ID" value="NZ_CP081150.1"/>
</dbReference>
<reference evidence="5 6" key="1">
    <citation type="submission" date="2021-08" db="EMBL/GenBank/DDBJ databases">
        <title>complete genome sequencing of Deefgea sp. D25.</title>
        <authorList>
            <person name="Bae J.-W."/>
            <person name="Gim D.-H."/>
        </authorList>
    </citation>
    <scope>NUCLEOTIDE SEQUENCE [LARGE SCALE GENOMIC DNA]</scope>
    <source>
        <strain evidence="5 6">D25</strain>
    </source>
</reference>
<dbReference type="InterPro" id="IPR051407">
    <property type="entry name" value="Bact_OM_lipoprot/Surf_antigen"/>
</dbReference>
<organism evidence="5 6">
    <name type="scientific">Deefgea tanakiae</name>
    <dbReference type="NCBI Taxonomy" id="2865840"/>
    <lineage>
        <taxon>Bacteria</taxon>
        <taxon>Pseudomonadati</taxon>
        <taxon>Pseudomonadota</taxon>
        <taxon>Betaproteobacteria</taxon>
        <taxon>Neisseriales</taxon>
        <taxon>Chitinibacteraceae</taxon>
        <taxon>Deefgea</taxon>
    </lineage>
</organism>
<protein>
    <submittedName>
        <fullName evidence="5">Glycine zipper 2TM domain-containing protein</fullName>
    </submittedName>
</protein>
<feature type="signal peptide" evidence="3">
    <location>
        <begin position="1"/>
        <end position="21"/>
    </location>
</feature>
<dbReference type="EMBL" id="CP081150">
    <property type="protein sequence ID" value="QZA78719.1"/>
    <property type="molecule type" value="Genomic_DNA"/>
</dbReference>
<comment type="subcellular location">
    <subcellularLocation>
        <location evidence="1">Membrane</location>
    </subcellularLocation>
</comment>
<keyword evidence="6" id="KW-1185">Reference proteome</keyword>
<feature type="domain" description="Glycine zipper 2TM" evidence="4">
    <location>
        <begin position="162"/>
        <end position="203"/>
    </location>
</feature>
<accession>A0ABX8ZBL8</accession>
<gene>
    <name evidence="5" type="ORF">K4H28_04725</name>
</gene>
<keyword evidence="2" id="KW-0472">Membrane</keyword>